<keyword evidence="2" id="KW-1185">Reference proteome</keyword>
<dbReference type="Proteomes" id="UP000698028">
    <property type="component" value="Unassembled WGS sequence"/>
</dbReference>
<evidence type="ECO:0000313" key="2">
    <source>
        <dbReference type="Proteomes" id="UP000698028"/>
    </source>
</evidence>
<proteinExistence type="predicted"/>
<gene>
    <name evidence="1" type="ORF">KTQ36_04960</name>
</gene>
<organism evidence="1 2">
    <name type="scientific">Sphingomicrobium clamense</name>
    <dbReference type="NCBI Taxonomy" id="2851013"/>
    <lineage>
        <taxon>Bacteria</taxon>
        <taxon>Pseudomonadati</taxon>
        <taxon>Pseudomonadota</taxon>
        <taxon>Alphaproteobacteria</taxon>
        <taxon>Sphingomonadales</taxon>
        <taxon>Sphingomonadaceae</taxon>
        <taxon>Sphingomicrobium</taxon>
    </lineage>
</organism>
<sequence length="123" mass="13766">MARAVGWILDEEQRSALLERFPPRYDRVIAHHVTLWGNRKGAQPPKPASITLVGHVDNGSDLECYVASVEGETRRPDGSIYHVTWSLDPDSGVQPKHSNDLLAKKDWSALSEPIPLVTRPDYL</sequence>
<dbReference type="EMBL" id="JAHVAH010000001">
    <property type="protein sequence ID" value="MBW0144643.1"/>
    <property type="molecule type" value="Genomic_DNA"/>
</dbReference>
<comment type="caution">
    <text evidence="1">The sequence shown here is derived from an EMBL/GenBank/DDBJ whole genome shotgun (WGS) entry which is preliminary data.</text>
</comment>
<reference evidence="1 2" key="1">
    <citation type="submission" date="2021-07" db="EMBL/GenBank/DDBJ databases">
        <title>The draft genome sequence of Sphingomicrobium sp. B8.</title>
        <authorList>
            <person name="Mu L."/>
        </authorList>
    </citation>
    <scope>NUCLEOTIDE SEQUENCE [LARGE SCALE GENOMIC DNA]</scope>
    <source>
        <strain evidence="1 2">B8</strain>
    </source>
</reference>
<dbReference type="RefSeq" id="WP_218632613.1">
    <property type="nucleotide sequence ID" value="NZ_JAHVAH010000001.1"/>
</dbReference>
<evidence type="ECO:0000313" key="1">
    <source>
        <dbReference type="EMBL" id="MBW0144643.1"/>
    </source>
</evidence>
<protein>
    <submittedName>
        <fullName evidence="1">Uncharacterized protein</fullName>
    </submittedName>
</protein>
<name>A0ABS6V516_9SPHN</name>
<accession>A0ABS6V516</accession>